<reference evidence="6" key="2">
    <citation type="submission" date="2025-08" db="UniProtKB">
        <authorList>
            <consortium name="Ensembl"/>
        </authorList>
    </citation>
    <scope>IDENTIFICATION</scope>
</reference>
<keyword evidence="4" id="KW-0732">Signal</keyword>
<dbReference type="Ensembl" id="ENSACAT00000049463.1">
    <property type="protein sequence ID" value="ENSACAP00000041399.1"/>
    <property type="gene ID" value="ENSACAG00000036889.1"/>
</dbReference>
<keyword evidence="3" id="KW-0472">Membrane</keyword>
<evidence type="ECO:0000256" key="2">
    <source>
        <dbReference type="ARBA" id="ARBA00022692"/>
    </source>
</evidence>
<dbReference type="InterPro" id="IPR013106">
    <property type="entry name" value="Ig_V-set"/>
</dbReference>
<accession>A0A803U1Q9</accession>
<dbReference type="SUPFAM" id="SSF48726">
    <property type="entry name" value="Immunoglobulin"/>
    <property type="match status" value="1"/>
</dbReference>
<dbReference type="Pfam" id="PF07686">
    <property type="entry name" value="V-set"/>
    <property type="match status" value="1"/>
</dbReference>
<dbReference type="PROSITE" id="PS50835">
    <property type="entry name" value="IG_LIKE"/>
    <property type="match status" value="1"/>
</dbReference>
<protein>
    <recommendedName>
        <fullName evidence="5">Ig-like domain-containing protein</fullName>
    </recommendedName>
</protein>
<dbReference type="Proteomes" id="UP000001646">
    <property type="component" value="Unplaced"/>
</dbReference>
<evidence type="ECO:0000313" key="7">
    <source>
        <dbReference type="Proteomes" id="UP000001646"/>
    </source>
</evidence>
<feature type="signal peptide" evidence="4">
    <location>
        <begin position="1"/>
        <end position="22"/>
    </location>
</feature>
<dbReference type="InterPro" id="IPR007110">
    <property type="entry name" value="Ig-like_dom"/>
</dbReference>
<dbReference type="GeneTree" id="ENSGT01040000244478"/>
<dbReference type="InterPro" id="IPR013783">
    <property type="entry name" value="Ig-like_fold"/>
</dbReference>
<name>A0A803U1Q9_ANOCA</name>
<dbReference type="SMART" id="SM00409">
    <property type="entry name" value="IG"/>
    <property type="match status" value="1"/>
</dbReference>
<organism evidence="6 7">
    <name type="scientific">Anolis carolinensis</name>
    <name type="common">Green anole</name>
    <name type="synonym">American chameleon</name>
    <dbReference type="NCBI Taxonomy" id="28377"/>
    <lineage>
        <taxon>Eukaryota</taxon>
        <taxon>Metazoa</taxon>
        <taxon>Chordata</taxon>
        <taxon>Craniata</taxon>
        <taxon>Vertebrata</taxon>
        <taxon>Euteleostomi</taxon>
        <taxon>Lepidosauria</taxon>
        <taxon>Squamata</taxon>
        <taxon>Bifurcata</taxon>
        <taxon>Unidentata</taxon>
        <taxon>Episquamata</taxon>
        <taxon>Toxicofera</taxon>
        <taxon>Iguania</taxon>
        <taxon>Dactyloidae</taxon>
        <taxon>Anolis</taxon>
    </lineage>
</organism>
<dbReference type="InParanoid" id="A0A803U1Q9"/>
<dbReference type="InterPro" id="IPR003599">
    <property type="entry name" value="Ig_sub"/>
</dbReference>
<evidence type="ECO:0000256" key="4">
    <source>
        <dbReference type="SAM" id="SignalP"/>
    </source>
</evidence>
<feature type="chain" id="PRO_5032343164" description="Ig-like domain-containing protein" evidence="4">
    <location>
        <begin position="23"/>
        <end position="164"/>
    </location>
</feature>
<reference evidence="6" key="1">
    <citation type="submission" date="2009-12" db="EMBL/GenBank/DDBJ databases">
        <title>The Genome Sequence of Anolis carolinensis (Green Anole Lizard).</title>
        <authorList>
            <consortium name="The Genome Sequencing Platform"/>
            <person name="Di Palma F."/>
            <person name="Alfoldi J."/>
            <person name="Heiman D."/>
            <person name="Young S."/>
            <person name="Grabherr M."/>
            <person name="Johnson J."/>
            <person name="Lander E.S."/>
            <person name="Lindblad-Toh K."/>
        </authorList>
    </citation>
    <scope>NUCLEOTIDE SEQUENCE [LARGE SCALE GENOMIC DNA]</scope>
    <source>
        <strain evidence="6">JBL SC #1</strain>
    </source>
</reference>
<reference evidence="6" key="3">
    <citation type="submission" date="2025-09" db="UniProtKB">
        <authorList>
            <consortium name="Ensembl"/>
        </authorList>
    </citation>
    <scope>IDENTIFICATION</scope>
</reference>
<dbReference type="PANTHER" id="PTHR11860">
    <property type="entry name" value="POLYMERIC-IMMUNOGLOBULIN RECEPTOR"/>
    <property type="match status" value="1"/>
</dbReference>
<dbReference type="InterPro" id="IPR050671">
    <property type="entry name" value="CD300_family_receptors"/>
</dbReference>
<dbReference type="PANTHER" id="PTHR11860:SF87">
    <property type="entry name" value="CMRF35-LIKE MOLECULE 8"/>
    <property type="match status" value="1"/>
</dbReference>
<evidence type="ECO:0000313" key="6">
    <source>
        <dbReference type="Ensembl" id="ENSACAP00000041399.1"/>
    </source>
</evidence>
<dbReference type="Gene3D" id="2.60.40.10">
    <property type="entry name" value="Immunoglobulins"/>
    <property type="match status" value="1"/>
</dbReference>
<proteinExistence type="predicted"/>
<sequence length="164" mass="18006">MIRFSAYLKLLCILHSFPSLSSETGQPSLSVDNEIHAVAGSPLTITCTYPCKYADYEKYWCKWKNTGCEPLIASEESQAGLVVSCDKGSRILSLNFDQTSLSDQGWYWCGVRKGGHYGETYATYLQVQGGELILDQSYSLASGEGKGKTPLNKCCEKNPVIGLP</sequence>
<dbReference type="GO" id="GO:0016020">
    <property type="term" value="C:membrane"/>
    <property type="evidence" value="ECO:0007669"/>
    <property type="project" value="UniProtKB-SubCell"/>
</dbReference>
<feature type="domain" description="Ig-like" evidence="5">
    <location>
        <begin position="18"/>
        <end position="126"/>
    </location>
</feature>
<comment type="subcellular location">
    <subcellularLocation>
        <location evidence="1">Membrane</location>
    </subcellularLocation>
</comment>
<keyword evidence="2" id="KW-0812">Transmembrane</keyword>
<dbReference type="CDD" id="cd05716">
    <property type="entry name" value="IgV_pIgR_like"/>
    <property type="match status" value="1"/>
</dbReference>
<evidence type="ECO:0000256" key="3">
    <source>
        <dbReference type="ARBA" id="ARBA00023136"/>
    </source>
</evidence>
<dbReference type="AlphaFoldDB" id="A0A803U1Q9"/>
<evidence type="ECO:0000259" key="5">
    <source>
        <dbReference type="PROSITE" id="PS50835"/>
    </source>
</evidence>
<evidence type="ECO:0000256" key="1">
    <source>
        <dbReference type="ARBA" id="ARBA00004370"/>
    </source>
</evidence>
<keyword evidence="7" id="KW-1185">Reference proteome</keyword>
<dbReference type="InterPro" id="IPR036179">
    <property type="entry name" value="Ig-like_dom_sf"/>
</dbReference>